<accession>A0A6Q2XXT2</accession>
<organism evidence="1 2">
    <name type="scientific">Esox lucius</name>
    <name type="common">Northern pike</name>
    <dbReference type="NCBI Taxonomy" id="8010"/>
    <lineage>
        <taxon>Eukaryota</taxon>
        <taxon>Metazoa</taxon>
        <taxon>Chordata</taxon>
        <taxon>Craniata</taxon>
        <taxon>Vertebrata</taxon>
        <taxon>Euteleostomi</taxon>
        <taxon>Actinopterygii</taxon>
        <taxon>Neopterygii</taxon>
        <taxon>Teleostei</taxon>
        <taxon>Protacanthopterygii</taxon>
        <taxon>Esociformes</taxon>
        <taxon>Esocidae</taxon>
        <taxon>Esox</taxon>
    </lineage>
</organism>
<keyword evidence="2" id="KW-1185">Reference proteome</keyword>
<dbReference type="OMA" id="CKTISMN"/>
<reference evidence="1" key="4">
    <citation type="submission" date="2025-09" db="UniProtKB">
        <authorList>
            <consortium name="Ensembl"/>
        </authorList>
    </citation>
    <scope>IDENTIFICATION</scope>
</reference>
<dbReference type="AlphaFoldDB" id="A0A6Q2XXT2"/>
<dbReference type="Ensembl" id="ENSELUT00000069334.2">
    <property type="protein sequence ID" value="ENSELUP00000057926.1"/>
    <property type="gene ID" value="ENSELUG00000029787.2"/>
</dbReference>
<proteinExistence type="predicted"/>
<dbReference type="GeneTree" id="ENSGT01000000220367"/>
<evidence type="ECO:0000313" key="1">
    <source>
        <dbReference type="Ensembl" id="ENSELUP00000057926.1"/>
    </source>
</evidence>
<protein>
    <submittedName>
        <fullName evidence="1">Uncharacterized protein</fullName>
    </submittedName>
</protein>
<dbReference type="InParanoid" id="A0A6Q2XXT2"/>
<sequence>MEPITFISPVVSLIENIPDLCGVPPSTAVSINVTSCCSSRSNSFSNTNSLYLPPSGFV</sequence>
<reference evidence="1" key="2">
    <citation type="submission" date="2020-02" db="EMBL/GenBank/DDBJ databases">
        <title>Esox lucius (northern pike) genome, fEsoLuc1, primary haplotype.</title>
        <authorList>
            <person name="Myers G."/>
            <person name="Karagic N."/>
            <person name="Meyer A."/>
            <person name="Pippel M."/>
            <person name="Reichard M."/>
            <person name="Winkler S."/>
            <person name="Tracey A."/>
            <person name="Sims Y."/>
            <person name="Howe K."/>
            <person name="Rhie A."/>
            <person name="Formenti G."/>
            <person name="Durbin R."/>
            <person name="Fedrigo O."/>
            <person name="Jarvis E.D."/>
        </authorList>
    </citation>
    <scope>NUCLEOTIDE SEQUENCE [LARGE SCALE GENOMIC DNA]</scope>
</reference>
<dbReference type="Bgee" id="ENSELUG00000029787">
    <property type="expression patterns" value="Expressed in bone element and 6 other cell types or tissues"/>
</dbReference>
<evidence type="ECO:0000313" key="2">
    <source>
        <dbReference type="Proteomes" id="UP000265140"/>
    </source>
</evidence>
<name>A0A6Q2XXT2_ESOLU</name>
<reference evidence="2" key="1">
    <citation type="journal article" date="2014" name="PLoS ONE">
        <title>The genome and linkage map of the northern pike (Esox lucius): conserved synteny revealed between the salmonid sister group and the Neoteleostei.</title>
        <authorList>
            <person name="Rondeau E.B."/>
            <person name="Minkley D.R."/>
            <person name="Leong J.S."/>
            <person name="Messmer A.M."/>
            <person name="Jantzen J.R."/>
            <person name="von Schalburg K.R."/>
            <person name="Lemon C."/>
            <person name="Bird N.H."/>
            <person name="Koop B.F."/>
        </authorList>
    </citation>
    <scope>NUCLEOTIDE SEQUENCE</scope>
</reference>
<dbReference type="Proteomes" id="UP000265140">
    <property type="component" value="Chromosome 7"/>
</dbReference>
<reference evidence="1" key="3">
    <citation type="submission" date="2025-08" db="UniProtKB">
        <authorList>
            <consortium name="Ensembl"/>
        </authorList>
    </citation>
    <scope>IDENTIFICATION</scope>
</reference>